<evidence type="ECO:0000256" key="1">
    <source>
        <dbReference type="ARBA" id="ARBA00006479"/>
    </source>
</evidence>
<dbReference type="EMBL" id="JBHMCR010000001">
    <property type="protein sequence ID" value="MFB9518507.1"/>
    <property type="molecule type" value="Genomic_DNA"/>
</dbReference>
<evidence type="ECO:0000313" key="3">
    <source>
        <dbReference type="Proteomes" id="UP001589718"/>
    </source>
</evidence>
<dbReference type="Pfam" id="PF00480">
    <property type="entry name" value="ROK"/>
    <property type="match status" value="1"/>
</dbReference>
<accession>A0ABV5P5R3</accession>
<dbReference type="PANTHER" id="PTHR18964:SF149">
    <property type="entry name" value="BIFUNCTIONAL UDP-N-ACETYLGLUCOSAMINE 2-EPIMERASE_N-ACETYLMANNOSAMINE KINASE"/>
    <property type="match status" value="1"/>
</dbReference>
<dbReference type="Gene3D" id="3.30.420.40">
    <property type="match status" value="2"/>
</dbReference>
<comment type="caution">
    <text evidence="2">The sequence shown here is derived from an EMBL/GenBank/DDBJ whole genome shotgun (WGS) entry which is preliminary data.</text>
</comment>
<dbReference type="RefSeq" id="WP_345219249.1">
    <property type="nucleotide sequence ID" value="NZ_BAAAXE010000002.1"/>
</dbReference>
<dbReference type="Proteomes" id="UP001589718">
    <property type="component" value="Unassembled WGS sequence"/>
</dbReference>
<protein>
    <submittedName>
        <fullName evidence="2">ROK family transcriptional regulator</fullName>
    </submittedName>
</protein>
<dbReference type="InterPro" id="IPR036388">
    <property type="entry name" value="WH-like_DNA-bd_sf"/>
</dbReference>
<dbReference type="Gene3D" id="1.10.10.10">
    <property type="entry name" value="Winged helix-like DNA-binding domain superfamily/Winged helix DNA-binding domain"/>
    <property type="match status" value="1"/>
</dbReference>
<reference evidence="2 3" key="1">
    <citation type="submission" date="2024-09" db="EMBL/GenBank/DDBJ databases">
        <authorList>
            <person name="Sun Q."/>
            <person name="Mori K."/>
        </authorList>
    </citation>
    <scope>NUCLEOTIDE SEQUENCE [LARGE SCALE GENOMIC DNA]</scope>
    <source>
        <strain evidence="2 3">JCM 4362</strain>
    </source>
</reference>
<proteinExistence type="inferred from homology"/>
<gene>
    <name evidence="2" type="ORF">ACFFTU_00850</name>
</gene>
<dbReference type="InterPro" id="IPR036390">
    <property type="entry name" value="WH_DNA-bd_sf"/>
</dbReference>
<name>A0ABV5P5R3_STRCM</name>
<organism evidence="2 3">
    <name type="scientific">Streptomyces cremeus</name>
    <dbReference type="NCBI Taxonomy" id="66881"/>
    <lineage>
        <taxon>Bacteria</taxon>
        <taxon>Bacillati</taxon>
        <taxon>Actinomycetota</taxon>
        <taxon>Actinomycetes</taxon>
        <taxon>Kitasatosporales</taxon>
        <taxon>Streptomycetaceae</taxon>
        <taxon>Streptomyces</taxon>
    </lineage>
</organism>
<keyword evidence="3" id="KW-1185">Reference proteome</keyword>
<sequence length="385" mass="39989">MDATPAPSTQIQMTGAARAVALEVLLRGPVSRSRIAQRLGLSAGSLTRLTRPLVDAGLLVEEDGGPDRESRAGRRSRPLAVNPAAYHFLGVKVTGDAVHAVLTNLRAEALTSARRPLTDRGPASVVAAVRELADECTTGGPPVSRVGVSLGGHVREHTTVITAPFLGWTGEVPLGGLLSKSLSLPVVVDNDLLALTRAEHWFGAARGHDRCAVLTIGSGIGYGLVMHDTVVDSPDAGIGLLSHVPLDPLGPLCPDGHRGCATAMLTQSSLCAAVSVGLRRPVSYEECLDLAASGDPVAARVVTDAGRALGRLVAAIANFTLVRKIVLAGEGVRLAEVARAAVDEAVREGRTPSAAPLQLDIRQSDFTHWARGAATTAIQAHVLDM</sequence>
<dbReference type="PANTHER" id="PTHR18964">
    <property type="entry name" value="ROK (REPRESSOR, ORF, KINASE) FAMILY"/>
    <property type="match status" value="1"/>
</dbReference>
<dbReference type="InterPro" id="IPR000600">
    <property type="entry name" value="ROK"/>
</dbReference>
<dbReference type="InterPro" id="IPR043129">
    <property type="entry name" value="ATPase_NBD"/>
</dbReference>
<comment type="similarity">
    <text evidence="1">Belongs to the ROK (NagC/XylR) family.</text>
</comment>
<dbReference type="SUPFAM" id="SSF53067">
    <property type="entry name" value="Actin-like ATPase domain"/>
    <property type="match status" value="1"/>
</dbReference>
<evidence type="ECO:0000313" key="2">
    <source>
        <dbReference type="EMBL" id="MFB9518507.1"/>
    </source>
</evidence>
<dbReference type="SUPFAM" id="SSF46785">
    <property type="entry name" value="Winged helix' DNA-binding domain"/>
    <property type="match status" value="1"/>
</dbReference>